<dbReference type="AlphaFoldDB" id="A0A089QG52"/>
<reference evidence="1 2" key="1">
    <citation type="journal article" date="2014" name="BMC Genomics">
        <title>Unusual genome complexity in Lactobacillus salivarius JCM1046.</title>
        <authorList>
            <person name="Raftis E.J."/>
            <person name="Forde B.M."/>
            <person name="Claesson M.J."/>
            <person name="O'Toole P.W."/>
        </authorList>
    </citation>
    <scope>NUCLEOTIDE SEQUENCE [LARGE SCALE GENOMIC DNA]</scope>
    <source>
        <strain evidence="1 2">JCM1046</strain>
        <plasmid evidence="1 2">pMP1046B</plasmid>
    </source>
</reference>
<evidence type="ECO:0000313" key="2">
    <source>
        <dbReference type="Proteomes" id="UP000029488"/>
    </source>
</evidence>
<organism evidence="1 2">
    <name type="scientific">Ligilactobacillus salivarius</name>
    <dbReference type="NCBI Taxonomy" id="1624"/>
    <lineage>
        <taxon>Bacteria</taxon>
        <taxon>Bacillati</taxon>
        <taxon>Bacillota</taxon>
        <taxon>Bacilli</taxon>
        <taxon>Lactobacillales</taxon>
        <taxon>Lactobacillaceae</taxon>
        <taxon>Ligilactobacillus</taxon>
    </lineage>
</organism>
<geneLocation type="plasmid" evidence="1 2">
    <name>pMP1046B</name>
</geneLocation>
<keyword evidence="1" id="KW-0614">Plasmid</keyword>
<dbReference type="KEGG" id="lsj:LSJ_3104c"/>
<name>A0A089QG52_9LACO</name>
<accession>A0A089QG52</accession>
<dbReference type="EMBL" id="CP007648">
    <property type="protein sequence ID" value="AIR11720.1"/>
    <property type="molecule type" value="Genomic_DNA"/>
</dbReference>
<gene>
    <name evidence="1" type="ORF">LSJ_3104c</name>
</gene>
<protein>
    <submittedName>
        <fullName evidence="1">Uncharacterized protein</fullName>
    </submittedName>
</protein>
<evidence type="ECO:0000313" key="1">
    <source>
        <dbReference type="EMBL" id="AIR11720.1"/>
    </source>
</evidence>
<dbReference type="Proteomes" id="UP000029488">
    <property type="component" value="Plasmid pMP1046B"/>
</dbReference>
<sequence length="173" mass="19717">MGKVNTDNIPLTLLTEIDDAIHSNSEIGLHYLDTTVDDKYVDQVVEILKYLGYEVKVFHNTYPRHTKSLSIDFCKPTKSHGACELDCAIEMLTADEAWGRWNKNLDTSDLLKDIVSKTYEAHKKGEALKERLNNVSSIMGGAELWWLEAYYDIHVHTINDGNTVVFEVKEVEI</sequence>
<dbReference type="RefSeq" id="WP_044005855.1">
    <property type="nucleotide sequence ID" value="NZ_CP007648.1"/>
</dbReference>
<proteinExistence type="predicted"/>